<feature type="transmembrane region" description="Helical" evidence="8">
    <location>
        <begin position="81"/>
        <end position="102"/>
    </location>
</feature>
<evidence type="ECO:0000256" key="6">
    <source>
        <dbReference type="ARBA" id="ARBA00023136"/>
    </source>
</evidence>
<dbReference type="NCBIfam" id="TIGR03013">
    <property type="entry name" value="EpsB_2"/>
    <property type="match status" value="1"/>
</dbReference>
<evidence type="ECO:0000256" key="7">
    <source>
        <dbReference type="ARBA" id="ARBA00023169"/>
    </source>
</evidence>
<evidence type="ECO:0000313" key="10">
    <source>
        <dbReference type="EMBL" id="QQP90047.1"/>
    </source>
</evidence>
<name>A0ABX7BC79_9PROT</name>
<dbReference type="Pfam" id="PF02397">
    <property type="entry name" value="Bac_transf"/>
    <property type="match status" value="1"/>
</dbReference>
<comment type="subcellular location">
    <subcellularLocation>
        <location evidence="1">Membrane</location>
        <topology evidence="1">Multi-pass membrane protein</topology>
    </subcellularLocation>
</comment>
<keyword evidence="7" id="KW-0270">Exopolysaccharide synthesis</keyword>
<dbReference type="PANTHER" id="PTHR30576:SF21">
    <property type="entry name" value="UDP-GLUCOSE:UNDECAPRENYL-PHOSPHATE GLUCOSE-1-PHOSPHATE TRANSFERASE"/>
    <property type="match status" value="1"/>
</dbReference>
<proteinExistence type="inferred from homology"/>
<dbReference type="EMBL" id="CP067420">
    <property type="protein sequence ID" value="QQP90047.1"/>
    <property type="molecule type" value="Genomic_DNA"/>
</dbReference>
<organism evidence="10 11">
    <name type="scientific">Skermanella cutis</name>
    <dbReference type="NCBI Taxonomy" id="2775420"/>
    <lineage>
        <taxon>Bacteria</taxon>
        <taxon>Pseudomonadati</taxon>
        <taxon>Pseudomonadota</taxon>
        <taxon>Alphaproteobacteria</taxon>
        <taxon>Rhodospirillales</taxon>
        <taxon>Azospirillaceae</taxon>
        <taxon>Skermanella</taxon>
    </lineage>
</organism>
<reference evidence="10" key="1">
    <citation type="submission" date="2021-02" db="EMBL/GenBank/DDBJ databases">
        <title>Skermanella TT6 skin isolate.</title>
        <authorList>
            <person name="Lee K."/>
            <person name="Ganzorig M."/>
        </authorList>
    </citation>
    <scope>NUCLEOTIDE SEQUENCE</scope>
    <source>
        <strain evidence="10">TT6</strain>
    </source>
</reference>
<keyword evidence="11" id="KW-1185">Reference proteome</keyword>
<keyword evidence="5 8" id="KW-1133">Transmembrane helix</keyword>
<keyword evidence="3" id="KW-0808">Transferase</keyword>
<sequence length="461" mass="51860">MIRVFNMFVPTSFLFLALADAGVLASAMILCLSLSYATLDIVLTNQEGHLHQTIVFTAMTIPCLFMMGLYERKYLLTIKVLYLRILIGLGLSFLCLMTIFYVVPGSRIWMSALFPALALASVGLLGNRAVVTRIASIQSLKNRVLVLGTGPQAQRIERAERELRPANFIVLGFAPVEPCATCVTESRVVRANDLLSLCETLNADEVVVALEHPEQSVPRETLLQFRLRGIRILDTATFFEREFGQLEIDRPYPNWLLFSNGSTMGRFETAVKRTFDITVSLGFLLFALPLLCFTALAVKLEDGGPIFYRQERVGLNGRKFSVIKFRSMRVDAEKDGVARWASVDDPRVTFIGGIIRKIRIDEIPQIFNVLSGEMSFVGPRPERPSIVNDLIKDMSCYPYRHIVKPGITGWAQVNYPYGASIADAREKLKFDLYYVKNCSLMLDLIILLQTVRVVIWPQGVR</sequence>
<evidence type="ECO:0000256" key="3">
    <source>
        <dbReference type="ARBA" id="ARBA00022679"/>
    </source>
</evidence>
<dbReference type="InterPro" id="IPR003362">
    <property type="entry name" value="Bact_transf"/>
</dbReference>
<evidence type="ECO:0000256" key="5">
    <source>
        <dbReference type="ARBA" id="ARBA00022989"/>
    </source>
</evidence>
<evidence type="ECO:0000256" key="4">
    <source>
        <dbReference type="ARBA" id="ARBA00022692"/>
    </source>
</evidence>
<comment type="similarity">
    <text evidence="2">Belongs to the bacterial sugar transferase family.</text>
</comment>
<feature type="transmembrane region" description="Helical" evidence="8">
    <location>
        <begin position="49"/>
        <end position="69"/>
    </location>
</feature>
<evidence type="ECO:0000313" key="11">
    <source>
        <dbReference type="Proteomes" id="UP000595197"/>
    </source>
</evidence>
<evidence type="ECO:0000256" key="1">
    <source>
        <dbReference type="ARBA" id="ARBA00004141"/>
    </source>
</evidence>
<feature type="transmembrane region" description="Helical" evidence="8">
    <location>
        <begin position="274"/>
        <end position="298"/>
    </location>
</feature>
<keyword evidence="6 8" id="KW-0472">Membrane</keyword>
<accession>A0ABX7BC79</accession>
<dbReference type="InterPro" id="IPR017464">
    <property type="entry name" value="Sugar_tfrase_EpsB_2"/>
</dbReference>
<feature type="transmembrane region" description="Helical" evidence="8">
    <location>
        <begin position="108"/>
        <end position="131"/>
    </location>
</feature>
<dbReference type="PANTHER" id="PTHR30576">
    <property type="entry name" value="COLANIC BIOSYNTHESIS UDP-GLUCOSE LIPID CARRIER TRANSFERASE"/>
    <property type="match status" value="1"/>
</dbReference>
<evidence type="ECO:0000256" key="8">
    <source>
        <dbReference type="SAM" id="Phobius"/>
    </source>
</evidence>
<keyword evidence="4 8" id="KW-0812">Transmembrane</keyword>
<evidence type="ECO:0000259" key="9">
    <source>
        <dbReference type="Pfam" id="PF02397"/>
    </source>
</evidence>
<feature type="domain" description="Bacterial sugar transferase" evidence="9">
    <location>
        <begin position="272"/>
        <end position="455"/>
    </location>
</feature>
<protein>
    <submittedName>
        <fullName evidence="10">TIGR03013 family PEP-CTERM/XrtA system glycosyltransferase</fullName>
    </submittedName>
</protein>
<evidence type="ECO:0000256" key="2">
    <source>
        <dbReference type="ARBA" id="ARBA00006464"/>
    </source>
</evidence>
<gene>
    <name evidence="10" type="ORF">IGS68_01875</name>
</gene>
<dbReference type="RefSeq" id="WP_201076890.1">
    <property type="nucleotide sequence ID" value="NZ_CP067420.1"/>
</dbReference>
<dbReference type="Proteomes" id="UP000595197">
    <property type="component" value="Chromosome"/>
</dbReference>
<dbReference type="NCBIfam" id="TIGR03025">
    <property type="entry name" value="EPS_sugtrans"/>
    <property type="match status" value="1"/>
</dbReference>
<dbReference type="InterPro" id="IPR017475">
    <property type="entry name" value="EPS_sugar_tfrase"/>
</dbReference>